<name>A0A9W6BCS7_9CHLO</name>
<dbReference type="Proteomes" id="UP001165080">
    <property type="component" value="Unassembled WGS sequence"/>
</dbReference>
<reference evidence="1 2" key="1">
    <citation type="journal article" date="2023" name="Commun. Biol.">
        <title>Reorganization of the ancestral sex-determining regions during the evolution of trioecy in Pleodorina starrii.</title>
        <authorList>
            <person name="Takahashi K."/>
            <person name="Suzuki S."/>
            <person name="Kawai-Toyooka H."/>
            <person name="Yamamoto K."/>
            <person name="Hamaji T."/>
            <person name="Ootsuki R."/>
            <person name="Yamaguchi H."/>
            <person name="Kawachi M."/>
            <person name="Higashiyama T."/>
            <person name="Nozaki H."/>
        </authorList>
    </citation>
    <scope>NUCLEOTIDE SEQUENCE [LARGE SCALE GENOMIC DNA]</scope>
    <source>
        <strain evidence="1 2">NIES-4479</strain>
    </source>
</reference>
<sequence length="108" mass="12246">MRCAQRLADEVGIDLLQRPMLLVTDFNVFRSFVHSGQLARVVALNMTARHIDNKAGVEPLDVFQDIFVDLYLMSRARCLLTSHSGFSKLALWMAGGQLLRCHRDRVVC</sequence>
<protein>
    <submittedName>
        <fullName evidence="1">Uncharacterized protein</fullName>
    </submittedName>
</protein>
<proteinExistence type="predicted"/>
<dbReference type="AlphaFoldDB" id="A0A9W6BCS7"/>
<evidence type="ECO:0000313" key="2">
    <source>
        <dbReference type="Proteomes" id="UP001165080"/>
    </source>
</evidence>
<dbReference type="EMBL" id="BRXU01000002">
    <property type="protein sequence ID" value="GLC49267.1"/>
    <property type="molecule type" value="Genomic_DNA"/>
</dbReference>
<accession>A0A9W6BCS7</accession>
<gene>
    <name evidence="1" type="primary">PLESTB000246</name>
    <name evidence="1" type="ORF">PLESTB_000200600</name>
</gene>
<evidence type="ECO:0000313" key="1">
    <source>
        <dbReference type="EMBL" id="GLC49267.1"/>
    </source>
</evidence>
<keyword evidence="2" id="KW-1185">Reference proteome</keyword>
<comment type="caution">
    <text evidence="1">The sequence shown here is derived from an EMBL/GenBank/DDBJ whole genome shotgun (WGS) entry which is preliminary data.</text>
</comment>
<organism evidence="1 2">
    <name type="scientific">Pleodorina starrii</name>
    <dbReference type="NCBI Taxonomy" id="330485"/>
    <lineage>
        <taxon>Eukaryota</taxon>
        <taxon>Viridiplantae</taxon>
        <taxon>Chlorophyta</taxon>
        <taxon>core chlorophytes</taxon>
        <taxon>Chlorophyceae</taxon>
        <taxon>CS clade</taxon>
        <taxon>Chlamydomonadales</taxon>
        <taxon>Volvocaceae</taxon>
        <taxon>Pleodorina</taxon>
    </lineage>
</organism>